<feature type="domain" description="HTH cro/C1-type" evidence="3">
    <location>
        <begin position="11"/>
        <end position="71"/>
    </location>
</feature>
<dbReference type="InterPro" id="IPR001387">
    <property type="entry name" value="Cro/C1-type_HTH"/>
</dbReference>
<sequence length="309" mass="34821">MLIVSELGQFLKTKREEQGVSIEKLQDMTKIQKRYLTAIEEGRYDSLPGAFYTRAFVKSYAEALGLYPDDVFESFGNELPQPKQQTTDLPSRAEKASPKVPKKKRRKSTFLPAIMGILFLVVVAAGVYLVVQDANQGNSEGNNPDEEPSIEMDASEESDSNEQDQADENGQSEPNEEQQEDVSEEKSDSNENTEKDSEDEEPEETIEPELVSTEQGNRSTYDVSGVEEMHIELQIDGNSYIDIKDEEGATLEESATFQEEGTFELDFSDEKYVNVNIGNTSVVTLYFNGEEIDYPVDNVHQYIIFDKQP</sequence>
<keyword evidence="2" id="KW-0812">Transmembrane</keyword>
<name>A0A3R9RD93_9BACI</name>
<protein>
    <submittedName>
        <fullName evidence="4">Helix-turn-helix domain-containing protein</fullName>
    </submittedName>
</protein>
<feature type="compositionally biased region" description="Acidic residues" evidence="1">
    <location>
        <begin position="174"/>
        <end position="183"/>
    </location>
</feature>
<dbReference type="PANTHER" id="PTHR34475">
    <property type="match status" value="1"/>
</dbReference>
<feature type="compositionally biased region" description="Acidic residues" evidence="1">
    <location>
        <begin position="196"/>
        <end position="207"/>
    </location>
</feature>
<keyword evidence="2" id="KW-0472">Membrane</keyword>
<feature type="compositionally biased region" description="Acidic residues" evidence="1">
    <location>
        <begin position="143"/>
        <end position="167"/>
    </location>
</feature>
<dbReference type="EMBL" id="RBVX01000012">
    <property type="protein sequence ID" value="RSL32794.1"/>
    <property type="molecule type" value="Genomic_DNA"/>
</dbReference>
<dbReference type="Gene3D" id="1.10.260.40">
    <property type="entry name" value="lambda repressor-like DNA-binding domains"/>
    <property type="match status" value="1"/>
</dbReference>
<evidence type="ECO:0000256" key="1">
    <source>
        <dbReference type="SAM" id="MobiDB-lite"/>
    </source>
</evidence>
<dbReference type="OrthoDB" id="9797543at2"/>
<dbReference type="AlphaFoldDB" id="A0A3R9RD93"/>
<dbReference type="Pfam" id="PF13464">
    <property type="entry name" value="RodZ_C"/>
    <property type="match status" value="1"/>
</dbReference>
<dbReference type="SUPFAM" id="SSF47413">
    <property type="entry name" value="lambda repressor-like DNA-binding domains"/>
    <property type="match status" value="1"/>
</dbReference>
<keyword evidence="2" id="KW-1133">Transmembrane helix</keyword>
<feature type="transmembrane region" description="Helical" evidence="2">
    <location>
        <begin position="109"/>
        <end position="131"/>
    </location>
</feature>
<feature type="region of interest" description="Disordered" evidence="1">
    <location>
        <begin position="135"/>
        <end position="219"/>
    </location>
</feature>
<dbReference type="Proteomes" id="UP000275076">
    <property type="component" value="Unassembled WGS sequence"/>
</dbReference>
<feature type="compositionally biased region" description="Basic and acidic residues" evidence="1">
    <location>
        <begin position="184"/>
        <end position="195"/>
    </location>
</feature>
<dbReference type="InterPro" id="IPR050400">
    <property type="entry name" value="Bact_Cytoskel_RodZ"/>
</dbReference>
<evidence type="ECO:0000259" key="3">
    <source>
        <dbReference type="PROSITE" id="PS50943"/>
    </source>
</evidence>
<proteinExistence type="predicted"/>
<dbReference type="Pfam" id="PF13413">
    <property type="entry name" value="HTH_25"/>
    <property type="match status" value="1"/>
</dbReference>
<accession>A0A3R9RD93</accession>
<gene>
    <name evidence="4" type="ORF">D7Z54_13695</name>
</gene>
<dbReference type="PANTHER" id="PTHR34475:SF1">
    <property type="entry name" value="CYTOSKELETON PROTEIN RODZ"/>
    <property type="match status" value="1"/>
</dbReference>
<reference evidence="4 5" key="1">
    <citation type="submission" date="2018-10" db="EMBL/GenBank/DDBJ databases">
        <title>Draft genome sequence of Bacillus salarius IM0101, isolated from a hypersaline soil in Inner Mongolia, China.</title>
        <authorList>
            <person name="Yamprayoonswat W."/>
            <person name="Boonvisut S."/>
            <person name="Jumpathong W."/>
            <person name="Sittihan S."/>
            <person name="Ruangsuj P."/>
            <person name="Wanthongcharoen S."/>
            <person name="Thongpramul N."/>
            <person name="Pimmason S."/>
            <person name="Yu B."/>
            <person name="Yasawong M."/>
        </authorList>
    </citation>
    <scope>NUCLEOTIDE SEQUENCE [LARGE SCALE GENOMIC DNA]</scope>
    <source>
        <strain evidence="4 5">IM0101</strain>
    </source>
</reference>
<dbReference type="GO" id="GO:0003677">
    <property type="term" value="F:DNA binding"/>
    <property type="evidence" value="ECO:0007669"/>
    <property type="project" value="InterPro"/>
</dbReference>
<comment type="caution">
    <text evidence="4">The sequence shown here is derived from an EMBL/GenBank/DDBJ whole genome shotgun (WGS) entry which is preliminary data.</text>
</comment>
<dbReference type="InterPro" id="IPR025194">
    <property type="entry name" value="RodZ-like_C"/>
</dbReference>
<dbReference type="InterPro" id="IPR010982">
    <property type="entry name" value="Lambda_DNA-bd_dom_sf"/>
</dbReference>
<keyword evidence="5" id="KW-1185">Reference proteome</keyword>
<organism evidence="4 5">
    <name type="scientific">Salibacterium salarium</name>
    <dbReference type="NCBI Taxonomy" id="284579"/>
    <lineage>
        <taxon>Bacteria</taxon>
        <taxon>Bacillati</taxon>
        <taxon>Bacillota</taxon>
        <taxon>Bacilli</taxon>
        <taxon>Bacillales</taxon>
        <taxon>Bacillaceae</taxon>
    </lineage>
</organism>
<dbReference type="PROSITE" id="PS50943">
    <property type="entry name" value="HTH_CROC1"/>
    <property type="match status" value="1"/>
</dbReference>
<dbReference type="SMART" id="SM00530">
    <property type="entry name" value="HTH_XRE"/>
    <property type="match status" value="1"/>
</dbReference>
<evidence type="ECO:0000313" key="4">
    <source>
        <dbReference type="EMBL" id="RSL32794.1"/>
    </source>
</evidence>
<feature type="region of interest" description="Disordered" evidence="1">
    <location>
        <begin position="75"/>
        <end position="106"/>
    </location>
</feature>
<evidence type="ECO:0000256" key="2">
    <source>
        <dbReference type="SAM" id="Phobius"/>
    </source>
</evidence>
<evidence type="ECO:0000313" key="5">
    <source>
        <dbReference type="Proteomes" id="UP000275076"/>
    </source>
</evidence>